<dbReference type="VEuPathDB" id="VectorBase:AFUN012044"/>
<accession>A0A182S0G1</accession>
<organism evidence="1">
    <name type="scientific">Anopheles funestus</name>
    <name type="common">African malaria mosquito</name>
    <dbReference type="NCBI Taxonomy" id="62324"/>
    <lineage>
        <taxon>Eukaryota</taxon>
        <taxon>Metazoa</taxon>
        <taxon>Ecdysozoa</taxon>
        <taxon>Arthropoda</taxon>
        <taxon>Hexapoda</taxon>
        <taxon>Insecta</taxon>
        <taxon>Pterygota</taxon>
        <taxon>Neoptera</taxon>
        <taxon>Endopterygota</taxon>
        <taxon>Diptera</taxon>
        <taxon>Nematocera</taxon>
        <taxon>Culicoidea</taxon>
        <taxon>Culicidae</taxon>
        <taxon>Anophelinae</taxon>
        <taxon>Anopheles</taxon>
    </lineage>
</organism>
<dbReference type="VEuPathDB" id="VectorBase:AFUN2_006489"/>
<proteinExistence type="predicted"/>
<protein>
    <submittedName>
        <fullName evidence="1">Uncharacterized protein</fullName>
    </submittedName>
</protein>
<sequence>MIRQFVAEFGIIYGEYRLTSNVHSLLHIYDDDFGTNTSITIFRTKNNGVVVHVNRDTRLSPGIQANWFVTKDLYIVQYCGAKVQGSSINFYGKAFNKITESLTYHYSPMMKNIYEADVCDLSIQEM</sequence>
<reference evidence="1" key="1">
    <citation type="submission" date="2020-05" db="UniProtKB">
        <authorList>
            <consortium name="EnsemblMetazoa"/>
        </authorList>
    </citation>
    <scope>IDENTIFICATION</scope>
    <source>
        <strain evidence="1">FUMOZ</strain>
    </source>
</reference>
<dbReference type="AlphaFoldDB" id="A0A182S0G1"/>
<evidence type="ECO:0000313" key="1">
    <source>
        <dbReference type="EnsemblMetazoa" id="AFUN012044-PA"/>
    </source>
</evidence>
<name>A0A182S0G1_ANOFN</name>
<dbReference type="EnsemblMetazoa" id="AFUN012044-RA">
    <property type="protein sequence ID" value="AFUN012044-PA"/>
    <property type="gene ID" value="AFUN012044"/>
</dbReference>